<sequence>MSADGAPADHLRAGPDRATHDEAAELAGFYELIDSAIGACGDFRRAAQQVEDSLAVLRDTRRPGPPPGLLGGSDLRRAWAEFSAALRDVNSAVTHARAEGYRAAVDDGGISLTELARLSGHSRQQVTRLVNRGRTARGED</sequence>
<proteinExistence type="predicted"/>
<dbReference type="RefSeq" id="WP_146483597.1">
    <property type="nucleotide sequence ID" value="NZ_CP042266.1"/>
</dbReference>
<organism evidence="1 2">
    <name type="scientific">Streptomyces qinzhouensis</name>
    <dbReference type="NCBI Taxonomy" id="2599401"/>
    <lineage>
        <taxon>Bacteria</taxon>
        <taxon>Bacillati</taxon>
        <taxon>Actinomycetota</taxon>
        <taxon>Actinomycetes</taxon>
        <taxon>Kitasatosporales</taxon>
        <taxon>Streptomycetaceae</taxon>
        <taxon>Streptomyces</taxon>
    </lineage>
</organism>
<gene>
    <name evidence="1" type="ORF">FQU76_30970</name>
</gene>
<dbReference type="OrthoDB" id="9930429at2"/>
<keyword evidence="2" id="KW-1185">Reference proteome</keyword>
<dbReference type="AlphaFoldDB" id="A0A5B8JQL4"/>
<dbReference type="KEGG" id="sqz:FQU76_30970"/>
<evidence type="ECO:0000313" key="1">
    <source>
        <dbReference type="EMBL" id="QDY80200.1"/>
    </source>
</evidence>
<protein>
    <submittedName>
        <fullName evidence="1">Uncharacterized protein</fullName>
    </submittedName>
</protein>
<evidence type="ECO:0000313" key="2">
    <source>
        <dbReference type="Proteomes" id="UP000320580"/>
    </source>
</evidence>
<dbReference type="Proteomes" id="UP000320580">
    <property type="component" value="Chromosome"/>
</dbReference>
<reference evidence="1 2" key="1">
    <citation type="submission" date="2019-07" db="EMBL/GenBank/DDBJ databases">
        <authorList>
            <person name="Zhu P."/>
        </authorList>
    </citation>
    <scope>NUCLEOTIDE SEQUENCE [LARGE SCALE GENOMIC DNA]</scope>
    <source>
        <strain evidence="1 2">SSL-25</strain>
    </source>
</reference>
<dbReference type="EMBL" id="CP042266">
    <property type="protein sequence ID" value="QDY80200.1"/>
    <property type="molecule type" value="Genomic_DNA"/>
</dbReference>
<accession>A0A5B8JQL4</accession>
<name>A0A5B8JQL4_9ACTN</name>